<dbReference type="Proteomes" id="UP000053660">
    <property type="component" value="Unassembled WGS sequence"/>
</dbReference>
<dbReference type="OrthoDB" id="2019644at2759"/>
<dbReference type="AlphaFoldDB" id="A0A0B1TCX8"/>
<dbReference type="InterPro" id="IPR021827">
    <property type="entry name" value="Nup186/Nup192/Nup205"/>
</dbReference>
<keyword evidence="3" id="KW-0813">Transport</keyword>
<dbReference type="PANTHER" id="PTHR31344:SF0">
    <property type="entry name" value="NUCLEAR PORE COMPLEX PROTEIN NUP205"/>
    <property type="match status" value="1"/>
</dbReference>
<evidence type="ECO:0000256" key="2">
    <source>
        <dbReference type="ARBA" id="ARBA00005892"/>
    </source>
</evidence>
<evidence type="ECO:0000313" key="6">
    <source>
        <dbReference type="Proteomes" id="UP000053660"/>
    </source>
</evidence>
<keyword evidence="4" id="KW-0539">Nucleus</keyword>
<dbReference type="EMBL" id="KN550897">
    <property type="protein sequence ID" value="KHJ93195.1"/>
    <property type="molecule type" value="Genomic_DNA"/>
</dbReference>
<reference evidence="5 6" key="1">
    <citation type="submission" date="2014-03" db="EMBL/GenBank/DDBJ databases">
        <title>Draft genome of the hookworm Oesophagostomum dentatum.</title>
        <authorList>
            <person name="Mitreva M."/>
        </authorList>
    </citation>
    <scope>NUCLEOTIDE SEQUENCE [LARGE SCALE GENOMIC DNA]</scope>
    <source>
        <strain evidence="5 6">OD-Hann</strain>
    </source>
</reference>
<dbReference type="GO" id="GO:0017056">
    <property type="term" value="F:structural constituent of nuclear pore"/>
    <property type="evidence" value="ECO:0007669"/>
    <property type="project" value="TreeGrafter"/>
</dbReference>
<dbReference type="GO" id="GO:0006999">
    <property type="term" value="P:nuclear pore organization"/>
    <property type="evidence" value="ECO:0007669"/>
    <property type="project" value="TreeGrafter"/>
</dbReference>
<accession>A0A0B1TCX8</accession>
<protein>
    <submittedName>
        <fullName evidence="5">Uncharacterized protein</fullName>
    </submittedName>
</protein>
<dbReference type="PANTHER" id="PTHR31344">
    <property type="entry name" value="NUCLEAR PORE COMPLEX PROTEIN NUP205"/>
    <property type="match status" value="1"/>
</dbReference>
<comment type="similarity">
    <text evidence="2">Belongs to the NUP186/NUP192/NUP205 family.</text>
</comment>
<keyword evidence="6" id="KW-1185">Reference proteome</keyword>
<name>A0A0B1TCX8_OESDE</name>
<evidence type="ECO:0000256" key="3">
    <source>
        <dbReference type="ARBA" id="ARBA00022448"/>
    </source>
</evidence>
<dbReference type="InterPro" id="IPR016024">
    <property type="entry name" value="ARM-type_fold"/>
</dbReference>
<dbReference type="GO" id="GO:0044611">
    <property type="term" value="C:nuclear pore inner ring"/>
    <property type="evidence" value="ECO:0007669"/>
    <property type="project" value="TreeGrafter"/>
</dbReference>
<sequence>MWIEVRRACETVQNFEDIEDANACAELIKEVEKFKWRIQNILKNQGKSPTERAKLKMNAEIPIDGVKVAVDQSVCDETVIISDIFNLNEMDALELVLSGESQKIHFDCLNRGLIAVVCYYDVHRLLAVLLRTMLEWDKESTHESLRGFIEQNFVQRTVFQHLLQLQATFNVTSEFHMLSQPHVNGLGGPRHQNLLRGVIEEIRENAAEALYSLCEWGAEHANEFLSDIYPILKGVPLAEKFSAHHLSAWICLIKLTSSHVLSQTTSASTVLSNLVKEIRNETVWSDQSVCGTVQLACAIALRALAVSPADHLNITNVEVDVDKVVDRAIKNLSMVFIRHGIIGSDSFKMCSTHVRVLDAMLKQLIALFPAKLMEIERNSEDELAWVDEMAESGQQVTPALHYENFLRCISDLYQLANDPKTSAVVKASITELSLAYSSSGSMELCRFMERARLSHHVVHAVAYLDLLCAVCRTTQSAAFIFDVFARVPPNDDVHVGWDHVMSALRSYERLFRERAGPTSMFGHSIPSQQLPKPIIPPRELIGLISWINLARIVVDLDSDAAEVFLEERQWAVLDAALGVVSAPVPLSLKGALLRLIAALAKREASVMRIWNALNAHGICTFAENGALLGLQKELDERECVEEMFDTSLGFVHLLKSLLSHSHIIVPEFAPPYLQYLTKSIVSQMTSRSYRDIGQFVSR</sequence>
<organism evidence="5 6">
    <name type="scientific">Oesophagostomum dentatum</name>
    <name type="common">Nodular worm</name>
    <dbReference type="NCBI Taxonomy" id="61180"/>
    <lineage>
        <taxon>Eukaryota</taxon>
        <taxon>Metazoa</taxon>
        <taxon>Ecdysozoa</taxon>
        <taxon>Nematoda</taxon>
        <taxon>Chromadorea</taxon>
        <taxon>Rhabditida</taxon>
        <taxon>Rhabditina</taxon>
        <taxon>Rhabditomorpha</taxon>
        <taxon>Strongyloidea</taxon>
        <taxon>Strongylidae</taxon>
        <taxon>Oesophagostomum</taxon>
    </lineage>
</organism>
<evidence type="ECO:0000256" key="1">
    <source>
        <dbReference type="ARBA" id="ARBA00004123"/>
    </source>
</evidence>
<evidence type="ECO:0000256" key="4">
    <source>
        <dbReference type="ARBA" id="ARBA00023242"/>
    </source>
</evidence>
<dbReference type="Pfam" id="PF11894">
    <property type="entry name" value="Nup192"/>
    <property type="match status" value="1"/>
</dbReference>
<evidence type="ECO:0000313" key="5">
    <source>
        <dbReference type="EMBL" id="KHJ93195.1"/>
    </source>
</evidence>
<dbReference type="SUPFAM" id="SSF48371">
    <property type="entry name" value="ARM repeat"/>
    <property type="match status" value="1"/>
</dbReference>
<comment type="subcellular location">
    <subcellularLocation>
        <location evidence="1">Nucleus</location>
    </subcellularLocation>
</comment>
<gene>
    <name evidence="5" type="ORF">OESDEN_06901</name>
</gene>
<proteinExistence type="inferred from homology"/>